<reference evidence="2 3" key="1">
    <citation type="submission" date="2020-03" db="EMBL/GenBank/DDBJ databases">
        <title>Genomic Encyclopedia of Type Strains, Phase IV (KMG-IV): sequencing the most valuable type-strain genomes for metagenomic binning, comparative biology and taxonomic classification.</title>
        <authorList>
            <person name="Goeker M."/>
        </authorList>
    </citation>
    <scope>NUCLEOTIDE SEQUENCE [LARGE SCALE GENOMIC DNA]</scope>
    <source>
        <strain evidence="2 3">DSM 22753</strain>
    </source>
</reference>
<organism evidence="2 3">
    <name type="scientific">Sphingomonas japonica</name>
    <dbReference type="NCBI Taxonomy" id="511662"/>
    <lineage>
        <taxon>Bacteria</taxon>
        <taxon>Pseudomonadati</taxon>
        <taxon>Pseudomonadota</taxon>
        <taxon>Alphaproteobacteria</taxon>
        <taxon>Sphingomonadales</taxon>
        <taxon>Sphingomonadaceae</taxon>
        <taxon>Sphingomonas</taxon>
    </lineage>
</organism>
<feature type="transmembrane region" description="Helical" evidence="1">
    <location>
        <begin position="258"/>
        <end position="276"/>
    </location>
</feature>
<feature type="transmembrane region" description="Helical" evidence="1">
    <location>
        <begin position="225"/>
        <end position="246"/>
    </location>
</feature>
<feature type="transmembrane region" description="Helical" evidence="1">
    <location>
        <begin position="49"/>
        <end position="68"/>
    </location>
</feature>
<dbReference type="RefSeq" id="WP_140047825.1">
    <property type="nucleotide sequence ID" value="NZ_BAAAEV010000001.1"/>
</dbReference>
<feature type="transmembrane region" description="Helical" evidence="1">
    <location>
        <begin position="296"/>
        <end position="322"/>
    </location>
</feature>
<comment type="caution">
    <text evidence="2">The sequence shown here is derived from an EMBL/GenBank/DDBJ whole genome shotgun (WGS) entry which is preliminary data.</text>
</comment>
<protein>
    <submittedName>
        <fullName evidence="2">Protein-S-isoprenylcysteine O-methyltransferase Ste14</fullName>
    </submittedName>
</protein>
<evidence type="ECO:0000313" key="3">
    <source>
        <dbReference type="Proteomes" id="UP000788153"/>
    </source>
</evidence>
<accession>A0ABX0TWA4</accession>
<dbReference type="Gene3D" id="1.20.120.1630">
    <property type="match status" value="1"/>
</dbReference>
<dbReference type="InterPro" id="IPR010721">
    <property type="entry name" value="UstE-like"/>
</dbReference>
<keyword evidence="3" id="KW-1185">Reference proteome</keyword>
<sequence length="449" mass="50001">MYHDPALVRRSAADPRPRSAVSTGCGIAGLIGLFAWIALARIYDMDGPYAALANVAACGVPMILWSLLVDKVHRNPSTGIDWSLRRPWRETIDISLTKLAGLWLTWGAIAAIYGTGRFYWDGNFAFSMWLFTKAAPWLFMVSIPYILFLDRRAVEPKDGCWALGAWAIGTDEEIDRAAIYNYLRSWGVKAFFLAFMLAIVPPGYGAFIRTDMSEALKDPVAVANWLITFMFVIDVAFATVGYMLTLKPLDAHIRTAQPYAAGWMAALICYPPFILMNEGGPLDYHPGTYGPDGWSVWLAGYPALIWVWGAALVGLTAIYAWATMAFGIRFSNLTHRGILTHGPYAFSRHPAYLSKNLFWWLGVLPFLSVTGSWADAARNTALLAAVSGVYYWRAKTEERHLGEDPAYREYWAWMERNAPVPRFFSMLRGRPRTIAAQPPVAEGPVTGAS</sequence>
<keyword evidence="1" id="KW-0472">Membrane</keyword>
<name>A0ABX0TWA4_9SPHN</name>
<feature type="transmembrane region" description="Helical" evidence="1">
    <location>
        <begin position="186"/>
        <end position="205"/>
    </location>
</feature>
<evidence type="ECO:0000313" key="2">
    <source>
        <dbReference type="EMBL" id="NIJ22598.1"/>
    </source>
</evidence>
<evidence type="ECO:0000256" key="1">
    <source>
        <dbReference type="SAM" id="Phobius"/>
    </source>
</evidence>
<feature type="transmembrane region" description="Helical" evidence="1">
    <location>
        <begin position="99"/>
        <end position="120"/>
    </location>
</feature>
<keyword evidence="1" id="KW-0812">Transmembrane</keyword>
<feature type="transmembrane region" description="Helical" evidence="1">
    <location>
        <begin position="20"/>
        <end position="43"/>
    </location>
</feature>
<keyword evidence="1" id="KW-1133">Transmembrane helix</keyword>
<proteinExistence type="predicted"/>
<dbReference type="EMBL" id="JAASQP010000001">
    <property type="protein sequence ID" value="NIJ22598.1"/>
    <property type="molecule type" value="Genomic_DNA"/>
</dbReference>
<gene>
    <name evidence="2" type="ORF">FHT01_000140</name>
</gene>
<feature type="transmembrane region" description="Helical" evidence="1">
    <location>
        <begin position="126"/>
        <end position="148"/>
    </location>
</feature>
<dbReference type="Pfam" id="PF06966">
    <property type="entry name" value="DUF1295"/>
    <property type="match status" value="1"/>
</dbReference>
<dbReference type="Proteomes" id="UP000788153">
    <property type="component" value="Unassembled WGS sequence"/>
</dbReference>